<dbReference type="PANTHER" id="PTHR33067">
    <property type="entry name" value="RNA-DIRECTED DNA POLYMERASE-RELATED"/>
    <property type="match status" value="1"/>
</dbReference>
<protein>
    <submittedName>
        <fullName evidence="2">Uncharacterized protein</fullName>
    </submittedName>
</protein>
<evidence type="ECO:0000256" key="1">
    <source>
        <dbReference type="SAM" id="MobiDB-lite"/>
    </source>
</evidence>
<dbReference type="PaxDb" id="4097-A0A1S4A2N4"/>
<reference evidence="2" key="1">
    <citation type="submission" date="2025-08" db="UniProtKB">
        <authorList>
            <consortium name="RefSeq"/>
        </authorList>
    </citation>
    <scope>IDENTIFICATION</scope>
</reference>
<evidence type="ECO:0000313" key="2">
    <source>
        <dbReference type="RefSeq" id="XP_016470831.1"/>
    </source>
</evidence>
<dbReference type="AlphaFoldDB" id="A0A1S4A2N4"/>
<name>A0A1S4A2N4_TOBAC</name>
<dbReference type="InterPro" id="IPR021109">
    <property type="entry name" value="Peptidase_aspartic_dom_sf"/>
</dbReference>
<feature type="compositionally biased region" description="Basic and acidic residues" evidence="1">
    <location>
        <begin position="166"/>
        <end position="175"/>
    </location>
</feature>
<gene>
    <name evidence="2" type="primary">LOC107793063</name>
</gene>
<feature type="region of interest" description="Disordered" evidence="1">
    <location>
        <begin position="1"/>
        <end position="24"/>
    </location>
</feature>
<feature type="region of interest" description="Disordered" evidence="1">
    <location>
        <begin position="166"/>
        <end position="185"/>
    </location>
</feature>
<feature type="compositionally biased region" description="Low complexity" evidence="1">
    <location>
        <begin position="1"/>
        <end position="23"/>
    </location>
</feature>
<dbReference type="PANTHER" id="PTHR33067:SF9">
    <property type="entry name" value="RNA-DIRECTED DNA POLYMERASE"/>
    <property type="match status" value="1"/>
</dbReference>
<dbReference type="Gene3D" id="2.40.70.10">
    <property type="entry name" value="Acid Proteases"/>
    <property type="match status" value="1"/>
</dbReference>
<organism evidence="2">
    <name type="scientific">Nicotiana tabacum</name>
    <name type="common">Common tobacco</name>
    <dbReference type="NCBI Taxonomy" id="4097"/>
    <lineage>
        <taxon>Eukaryota</taxon>
        <taxon>Viridiplantae</taxon>
        <taxon>Streptophyta</taxon>
        <taxon>Embryophyta</taxon>
        <taxon>Tracheophyta</taxon>
        <taxon>Spermatophyta</taxon>
        <taxon>Magnoliopsida</taxon>
        <taxon>eudicotyledons</taxon>
        <taxon>Gunneridae</taxon>
        <taxon>Pentapetalae</taxon>
        <taxon>asterids</taxon>
        <taxon>lamiids</taxon>
        <taxon>Solanales</taxon>
        <taxon>Solanaceae</taxon>
        <taxon>Nicotianoideae</taxon>
        <taxon>Nicotianeae</taxon>
        <taxon>Nicotiana</taxon>
    </lineage>
</organism>
<sequence>MTYQRQQGYNQQHQQQLTYQPPHQQHDSNMIEIRGMLQQLIETNGKMQEKLVAHDSTIKGIETQLGQLSMALNNRPQGTLHTDTNVNPKEQNQNHLMAVSLRNGRDLDREQEVAQSRRETMPTTPAAPVTLEIDESAELTEVVSKQAHVDKGKEKEGEQLLEQVVEKASSKEKTQSSRQSLIPAPFPQREMPGYAKIMKDLMSRKFDFQGLSTVTLTQTCSAVVTRTMAQKVSDPVKRPTGILDDVLVQVGKFLFPVDFVIIDCQVDEEIPIILGRPFLATVRALIDCDTGD</sequence>
<dbReference type="OMA" id="MENWCQG"/>
<dbReference type="RefSeq" id="XP_016470831.1">
    <property type="nucleotide sequence ID" value="XM_016615345.1"/>
</dbReference>
<dbReference type="KEGG" id="nta:107793063"/>
<proteinExistence type="predicted"/>
<accession>A0A1S4A2N4</accession>